<evidence type="ECO:0000313" key="10">
    <source>
        <dbReference type="Proteomes" id="UP000186102"/>
    </source>
</evidence>
<dbReference type="Gene3D" id="3.30.565.10">
    <property type="entry name" value="Histidine kinase-like ATPase, C-terminal domain"/>
    <property type="match status" value="1"/>
</dbReference>
<feature type="transmembrane region" description="Helical" evidence="7">
    <location>
        <begin position="330"/>
        <end position="351"/>
    </location>
</feature>
<keyword evidence="3" id="KW-0808">Transferase</keyword>
<reference evidence="9 10" key="1">
    <citation type="submission" date="2016-09" db="EMBL/GenBank/DDBJ databases">
        <title>Complete genome of Desulfosporosinus sp. OL.</title>
        <authorList>
            <person name="Mardanov A."/>
            <person name="Beletsky A."/>
            <person name="Panova A."/>
            <person name="Karnachuk O."/>
            <person name="Ravin N."/>
        </authorList>
    </citation>
    <scope>NUCLEOTIDE SEQUENCE [LARGE SCALE GENOMIC DNA]</scope>
    <source>
        <strain evidence="9 10">OL</strain>
    </source>
</reference>
<dbReference type="InterPro" id="IPR050482">
    <property type="entry name" value="Sensor_HK_TwoCompSys"/>
</dbReference>
<keyword evidence="6" id="KW-0175">Coiled coil</keyword>
<feature type="transmembrane region" description="Helical" evidence="7">
    <location>
        <begin position="176"/>
        <end position="196"/>
    </location>
</feature>
<protein>
    <recommendedName>
        <fullName evidence="2">histidine kinase</fullName>
        <ecNumber evidence="2">2.7.13.3</ecNumber>
    </recommendedName>
</protein>
<dbReference type="InterPro" id="IPR036890">
    <property type="entry name" value="HATPase_C_sf"/>
</dbReference>
<organism evidence="9 10">
    <name type="scientific">Desulfosporosinus metallidurans</name>
    <dbReference type="NCBI Taxonomy" id="1888891"/>
    <lineage>
        <taxon>Bacteria</taxon>
        <taxon>Bacillati</taxon>
        <taxon>Bacillota</taxon>
        <taxon>Clostridia</taxon>
        <taxon>Eubacteriales</taxon>
        <taxon>Desulfitobacteriaceae</taxon>
        <taxon>Desulfosporosinus</taxon>
    </lineage>
</organism>
<comment type="catalytic activity">
    <reaction evidence="1">
        <text>ATP + protein L-histidine = ADP + protein N-phospho-L-histidine.</text>
        <dbReference type="EC" id="2.7.13.3"/>
    </reaction>
</comment>
<evidence type="ECO:0000256" key="4">
    <source>
        <dbReference type="ARBA" id="ARBA00022777"/>
    </source>
</evidence>
<dbReference type="Pfam" id="PF02518">
    <property type="entry name" value="HATPase_c"/>
    <property type="match status" value="1"/>
</dbReference>
<evidence type="ECO:0000256" key="6">
    <source>
        <dbReference type="SAM" id="Coils"/>
    </source>
</evidence>
<evidence type="ECO:0000256" key="3">
    <source>
        <dbReference type="ARBA" id="ARBA00022679"/>
    </source>
</evidence>
<feature type="transmembrane region" description="Helical" evidence="7">
    <location>
        <begin position="299"/>
        <end position="318"/>
    </location>
</feature>
<dbReference type="Proteomes" id="UP000186102">
    <property type="component" value="Unassembled WGS sequence"/>
</dbReference>
<sequence>MFRRQAYYYASAAFLVMWFVYTVAVIKQPYVGVELENVNGQWIVTYSDTQGEGYESGVRVGDLIIKINNDVPDKYRSVQIWSEAEGASTIEVRRVDQPNVQIINIPKHPVLQTELSEIPMVIQGLVFWILGFMAWFRRPFLLQARALFWLNWFIGLAIVLAPASSRDLLLARELEYIIFSAVPIFLIDFVATFPDVKINQAKQLCRLMLILMTVIILTLTVLQSAGIVHFFSQLRKLVLVTVSIGVLLTLWNLGTLLKLPKDKPNKNKVNILLMGMAIGFLPFVLLTAVPIIVGFQPILNAHVSSLFVSVIPATWYYAIVNKYLPDSRRLLGTIISYFVAGVIISFIVSYLQFLKLSSAFNLALYLSTVTIFFVFIVCFTLIRVMLNKLFDKYLLPEGKKAIKKRILELNESLSMINEENRMLEEVVKSLAIEGIFIALEDAKGGYLKKAVGRFLENQIEQAELEEFFQADPRISLDAQMLPDDFPAEIYIPFVSNEFTCGIFLGHHYSYVKIELDELPLITLISSQLAQRLITTFVIKELSKEIKDLAQRSLASQRRKQGLIGINTALFRSIEKERKSIACEIHDGPLQLGLDLNRWLKYLVEECLTNDDVKTKMAISHMREVVEDLNFELRLICNDLRPPSLTDLGLLSAIELMCEEMMLKELLLISLETVGINREERFKEDIELAAYRFLQEGITNAVKHSGTNELKIHIEINESKIELSVIDAGKGFDTSQIEDCSLTSSHFGIVGMKERLENLDGILQISSSIGQGTMLKASIPIV</sequence>
<dbReference type="STRING" id="1888891.DSOL_5191"/>
<evidence type="ECO:0000313" key="9">
    <source>
        <dbReference type="EMBL" id="OLN25884.1"/>
    </source>
</evidence>
<keyword evidence="10" id="KW-1185">Reference proteome</keyword>
<accession>A0A1Q8QEX5</accession>
<dbReference type="InterPro" id="IPR005467">
    <property type="entry name" value="His_kinase_dom"/>
</dbReference>
<dbReference type="EMBL" id="MLBF01000095">
    <property type="protein sequence ID" value="OLN25884.1"/>
    <property type="molecule type" value="Genomic_DNA"/>
</dbReference>
<dbReference type="AlphaFoldDB" id="A0A1Q8QEX5"/>
<keyword evidence="5" id="KW-0902">Two-component regulatory system</keyword>
<keyword evidence="7" id="KW-1133">Transmembrane helix</keyword>
<dbReference type="GO" id="GO:0004673">
    <property type="term" value="F:protein histidine kinase activity"/>
    <property type="evidence" value="ECO:0007669"/>
    <property type="project" value="UniProtKB-EC"/>
</dbReference>
<dbReference type="InterPro" id="IPR003594">
    <property type="entry name" value="HATPase_dom"/>
</dbReference>
<feature type="domain" description="Histidine kinase" evidence="8">
    <location>
        <begin position="691"/>
        <end position="781"/>
    </location>
</feature>
<dbReference type="SUPFAM" id="SSF55874">
    <property type="entry name" value="ATPase domain of HSP90 chaperone/DNA topoisomerase II/histidine kinase"/>
    <property type="match status" value="1"/>
</dbReference>
<keyword evidence="7" id="KW-0472">Membrane</keyword>
<dbReference type="PANTHER" id="PTHR24421:SF10">
    <property type="entry name" value="NITRATE_NITRITE SENSOR PROTEIN NARQ"/>
    <property type="match status" value="1"/>
</dbReference>
<dbReference type="PROSITE" id="PS50109">
    <property type="entry name" value="HIS_KIN"/>
    <property type="match status" value="1"/>
</dbReference>
<comment type="caution">
    <text evidence="9">The sequence shown here is derived from an EMBL/GenBank/DDBJ whole genome shotgun (WGS) entry which is preliminary data.</text>
</comment>
<evidence type="ECO:0000256" key="1">
    <source>
        <dbReference type="ARBA" id="ARBA00000085"/>
    </source>
</evidence>
<dbReference type="CDD" id="cd16917">
    <property type="entry name" value="HATPase_UhpB-NarQ-NarX-like"/>
    <property type="match status" value="1"/>
</dbReference>
<feature type="transmembrane region" description="Helical" evidence="7">
    <location>
        <begin position="118"/>
        <end position="136"/>
    </location>
</feature>
<evidence type="ECO:0000256" key="2">
    <source>
        <dbReference type="ARBA" id="ARBA00012438"/>
    </source>
</evidence>
<name>A0A1Q8QEX5_9FIRM</name>
<dbReference type="GO" id="GO:0000160">
    <property type="term" value="P:phosphorelay signal transduction system"/>
    <property type="evidence" value="ECO:0007669"/>
    <property type="project" value="UniProtKB-KW"/>
</dbReference>
<evidence type="ECO:0000256" key="5">
    <source>
        <dbReference type="ARBA" id="ARBA00023012"/>
    </source>
</evidence>
<evidence type="ECO:0000256" key="7">
    <source>
        <dbReference type="SAM" id="Phobius"/>
    </source>
</evidence>
<feature type="transmembrane region" description="Helical" evidence="7">
    <location>
        <begin position="363"/>
        <end position="386"/>
    </location>
</feature>
<feature type="transmembrane region" description="Helical" evidence="7">
    <location>
        <begin position="148"/>
        <end position="164"/>
    </location>
</feature>
<dbReference type="PANTHER" id="PTHR24421">
    <property type="entry name" value="NITRATE/NITRITE SENSOR PROTEIN NARX-RELATED"/>
    <property type="match status" value="1"/>
</dbReference>
<feature type="transmembrane region" description="Helical" evidence="7">
    <location>
        <begin position="208"/>
        <end position="231"/>
    </location>
</feature>
<keyword evidence="7" id="KW-0812">Transmembrane</keyword>
<feature type="coiled-coil region" evidence="6">
    <location>
        <begin position="399"/>
        <end position="426"/>
    </location>
</feature>
<gene>
    <name evidence="9" type="ORF">DSOL_5191</name>
</gene>
<feature type="transmembrane region" description="Helical" evidence="7">
    <location>
        <begin position="237"/>
        <end position="257"/>
    </location>
</feature>
<dbReference type="EC" id="2.7.13.3" evidence="2"/>
<keyword evidence="4 9" id="KW-0418">Kinase</keyword>
<feature type="transmembrane region" description="Helical" evidence="7">
    <location>
        <begin position="7"/>
        <end position="26"/>
    </location>
</feature>
<evidence type="ECO:0000259" key="8">
    <source>
        <dbReference type="PROSITE" id="PS50109"/>
    </source>
</evidence>
<proteinExistence type="predicted"/>
<feature type="transmembrane region" description="Helical" evidence="7">
    <location>
        <begin position="269"/>
        <end position="293"/>
    </location>
</feature>